<dbReference type="Pfam" id="PF18005">
    <property type="entry name" value="eIF3m_C_helix"/>
    <property type="match status" value="1"/>
</dbReference>
<evidence type="ECO:0000256" key="6">
    <source>
        <dbReference type="SAM" id="MobiDB-lite"/>
    </source>
</evidence>
<keyword evidence="2 5" id="KW-0963">Cytoplasm</keyword>
<evidence type="ECO:0000313" key="8">
    <source>
        <dbReference type="EMBL" id="KAF2222368.1"/>
    </source>
</evidence>
<dbReference type="GO" id="GO:0033290">
    <property type="term" value="C:eukaryotic 48S preinitiation complex"/>
    <property type="evidence" value="ECO:0007669"/>
    <property type="project" value="UniProtKB-UniRule"/>
</dbReference>
<dbReference type="HAMAP" id="MF_03012">
    <property type="entry name" value="eIF3m"/>
    <property type="match status" value="1"/>
</dbReference>
<evidence type="ECO:0000313" key="9">
    <source>
        <dbReference type="Proteomes" id="UP000799538"/>
    </source>
</evidence>
<evidence type="ECO:0000259" key="7">
    <source>
        <dbReference type="PROSITE" id="PS50250"/>
    </source>
</evidence>
<dbReference type="EMBL" id="ML992508">
    <property type="protein sequence ID" value="KAF2222368.1"/>
    <property type="molecule type" value="Genomic_DNA"/>
</dbReference>
<dbReference type="GO" id="GO:0071541">
    <property type="term" value="C:eukaryotic translation initiation factor 3 complex, eIF3m"/>
    <property type="evidence" value="ECO:0007669"/>
    <property type="project" value="UniProtKB-UniRule"/>
</dbReference>
<comment type="function">
    <text evidence="5">Component of the eukaryotic translation initiation factor 3 (eIF-3) complex, which is involved in protein synthesis of a specialized repertoire of mRNAs and, together with other initiation factors, stimulates binding of mRNA and methionyl-tRNAi to the 40S ribosome. The eIF-3 complex specifically targets and initiates translation of a subset of mRNAs involved in cell proliferation.</text>
</comment>
<comment type="subcellular location">
    <subcellularLocation>
        <location evidence="5">Cytoplasm</location>
    </subcellularLocation>
</comment>
<keyword evidence="9" id="KW-1185">Reference proteome</keyword>
<name>A0A6A6G9V2_9PEZI</name>
<dbReference type="Proteomes" id="UP000799538">
    <property type="component" value="Unassembled WGS sequence"/>
</dbReference>
<reference evidence="9" key="1">
    <citation type="journal article" date="2020" name="Stud. Mycol.">
        <title>101 Dothideomycetes genomes: A test case for predicting lifestyles and emergence of pathogens.</title>
        <authorList>
            <person name="Haridas S."/>
            <person name="Albert R."/>
            <person name="Binder M."/>
            <person name="Bloem J."/>
            <person name="LaButti K."/>
            <person name="Salamov A."/>
            <person name="Andreopoulos B."/>
            <person name="Baker S."/>
            <person name="Barry K."/>
            <person name="Bills G."/>
            <person name="Bluhm B."/>
            <person name="Cannon C."/>
            <person name="Castanera R."/>
            <person name="Culley D."/>
            <person name="Daum C."/>
            <person name="Ezra D."/>
            <person name="Gonzalez J."/>
            <person name="Henrissat B."/>
            <person name="Kuo A."/>
            <person name="Liang C."/>
            <person name="Lipzen A."/>
            <person name="Lutzoni F."/>
            <person name="Magnuson J."/>
            <person name="Mondo S."/>
            <person name="Nolan M."/>
            <person name="Ohm R."/>
            <person name="Pangilinan J."/>
            <person name="Park H.-J."/>
            <person name="Ramirez L."/>
            <person name="Alfaro M."/>
            <person name="Sun H."/>
            <person name="Tritt A."/>
            <person name="Yoshinaga Y."/>
            <person name="Zwiers L.-H."/>
            <person name="Turgeon B."/>
            <person name="Goodwin S."/>
            <person name="Spatafora J."/>
            <person name="Crous P."/>
            <person name="Grigoriev I."/>
        </authorList>
    </citation>
    <scope>NUCLEOTIDE SEQUENCE [LARGE SCALE GENOMIC DNA]</scope>
    <source>
        <strain evidence="9">CECT 20119</strain>
    </source>
</reference>
<feature type="compositionally biased region" description="Basic and acidic residues" evidence="6">
    <location>
        <begin position="437"/>
        <end position="451"/>
    </location>
</feature>
<evidence type="ECO:0000256" key="1">
    <source>
        <dbReference type="ARBA" id="ARBA00008482"/>
    </source>
</evidence>
<dbReference type="SMART" id="SM00088">
    <property type="entry name" value="PINT"/>
    <property type="match status" value="1"/>
</dbReference>
<dbReference type="AlphaFoldDB" id="A0A6A6G9V2"/>
<keyword evidence="4 5" id="KW-0648">Protein biosynthesis</keyword>
<sequence>MPAPTNTLIVEGSFEELADELATYLDGLSSAQGQSTSVQSEIQPQLQEGKKEDVLKKLVTASPILSTAPERGEFGTEFLAAYNQLVHLVRQAPKPEMFLPKICTNLSNPVTSSPHNSVGLQLNVLTTIFNTLPSSSEARYHILLAILTLIRKSTQSFELLRPQLKTLDLWLQNWDIDKEDARKLYLAISDVASDSGDDAQSYAYLLRALRTIQDSDEASTPEASKLSIKALTSALNAPSTFDFSDLTSLDSIQALRKSESDWFDLLEIFSTEVLDDFLDFASSHTDFLNKSGLGRETLETKMRLLTLSSLAAGASQSRTLPYATIAKALRIEVSEVERWVIDVIRAGLVEGKLSQSGQTFLIHRATYRVFGEHQWREVAARLDMWKRSLEGVLRVLGEQKREFVADKEREARGEGEGRGFERGGRGGRGGYRGGRGGGERREERGEAVEVE</sequence>
<dbReference type="InterPro" id="IPR040750">
    <property type="entry name" value="eIF3m_C_helix"/>
</dbReference>
<feature type="region of interest" description="Disordered" evidence="6">
    <location>
        <begin position="406"/>
        <end position="451"/>
    </location>
</feature>
<dbReference type="InterPro" id="IPR045237">
    <property type="entry name" value="COPS7/eIF3m"/>
</dbReference>
<comment type="similarity">
    <text evidence="5">Belongs to the eIF-3 subunit M family.</text>
</comment>
<dbReference type="GO" id="GO:0016282">
    <property type="term" value="C:eukaryotic 43S preinitiation complex"/>
    <property type="evidence" value="ECO:0007669"/>
    <property type="project" value="UniProtKB-UniRule"/>
</dbReference>
<evidence type="ECO:0000256" key="5">
    <source>
        <dbReference type="HAMAP-Rule" id="MF_03012"/>
    </source>
</evidence>
<protein>
    <recommendedName>
        <fullName evidence="5">Eukaryotic translation initiation factor 3 subunit M</fullName>
        <shortName evidence="5">eIF3m</shortName>
    </recommendedName>
</protein>
<evidence type="ECO:0000256" key="4">
    <source>
        <dbReference type="ARBA" id="ARBA00022917"/>
    </source>
</evidence>
<comment type="subunit">
    <text evidence="5">Component of the eukaryotic translation initiation factor 3 (eIF-3) complex.</text>
</comment>
<proteinExistence type="inferred from homology"/>
<evidence type="ECO:0000256" key="3">
    <source>
        <dbReference type="ARBA" id="ARBA00022540"/>
    </source>
</evidence>
<dbReference type="PANTHER" id="PTHR15350:SF2">
    <property type="entry name" value="EUKARYOTIC TRANSLATION INITIATION FACTOR 3 SUBUNIT M"/>
    <property type="match status" value="1"/>
</dbReference>
<dbReference type="PANTHER" id="PTHR15350">
    <property type="entry name" value="COP9 SIGNALOSOME COMPLEX SUBUNIT 7/DENDRITIC CELL PROTEIN GA17"/>
    <property type="match status" value="1"/>
</dbReference>
<keyword evidence="3 5" id="KW-0396">Initiation factor</keyword>
<feature type="compositionally biased region" description="Basic and acidic residues" evidence="6">
    <location>
        <begin position="406"/>
        <end position="424"/>
    </location>
</feature>
<dbReference type="InterPro" id="IPR000717">
    <property type="entry name" value="PCI_dom"/>
</dbReference>
<dbReference type="GO" id="GO:0001732">
    <property type="term" value="P:formation of cytoplasmic translation initiation complex"/>
    <property type="evidence" value="ECO:0007669"/>
    <property type="project" value="UniProtKB-UniRule"/>
</dbReference>
<comment type="similarity">
    <text evidence="1">Belongs to the CSN7/EIF3M family. CSN7 subfamily.</text>
</comment>
<organism evidence="8 9">
    <name type="scientific">Elsinoe ampelina</name>
    <dbReference type="NCBI Taxonomy" id="302913"/>
    <lineage>
        <taxon>Eukaryota</taxon>
        <taxon>Fungi</taxon>
        <taxon>Dikarya</taxon>
        <taxon>Ascomycota</taxon>
        <taxon>Pezizomycotina</taxon>
        <taxon>Dothideomycetes</taxon>
        <taxon>Dothideomycetidae</taxon>
        <taxon>Myriangiales</taxon>
        <taxon>Elsinoaceae</taxon>
        <taxon>Elsinoe</taxon>
    </lineage>
</organism>
<evidence type="ECO:0000256" key="2">
    <source>
        <dbReference type="ARBA" id="ARBA00022490"/>
    </source>
</evidence>
<gene>
    <name evidence="8" type="ORF">BDZ85DRAFT_237643</name>
</gene>
<dbReference type="PROSITE" id="PS50250">
    <property type="entry name" value="PCI"/>
    <property type="match status" value="1"/>
</dbReference>
<dbReference type="OrthoDB" id="10267031at2759"/>
<dbReference type="Pfam" id="PF01399">
    <property type="entry name" value="PCI"/>
    <property type="match status" value="1"/>
</dbReference>
<feature type="compositionally biased region" description="Gly residues" evidence="6">
    <location>
        <begin position="426"/>
        <end position="436"/>
    </location>
</feature>
<dbReference type="GO" id="GO:0003743">
    <property type="term" value="F:translation initiation factor activity"/>
    <property type="evidence" value="ECO:0007669"/>
    <property type="project" value="UniProtKB-UniRule"/>
</dbReference>
<accession>A0A6A6G9V2</accession>
<feature type="domain" description="PCI" evidence="7">
    <location>
        <begin position="197"/>
        <end position="367"/>
    </location>
</feature>
<dbReference type="InterPro" id="IPR027528">
    <property type="entry name" value="eIF3m"/>
</dbReference>